<evidence type="ECO:0000256" key="3">
    <source>
        <dbReference type="ARBA" id="ARBA00023066"/>
    </source>
</evidence>
<dbReference type="HOGENOM" id="CLU_048199_0_0_6"/>
<keyword evidence="4 5" id="KW-0620">Polyamine biosynthesis</keyword>
<dbReference type="InterPro" id="IPR001045">
    <property type="entry name" value="Spermi_synthase"/>
</dbReference>
<evidence type="ECO:0000313" key="10">
    <source>
        <dbReference type="EMBL" id="AIC09291.1"/>
    </source>
</evidence>
<feature type="binding site" evidence="5">
    <location>
        <position position="167"/>
    </location>
    <ligand>
        <name>S-methyl-5'-thioadenosine</name>
        <dbReference type="ChEBI" id="CHEBI:17509"/>
    </ligand>
</feature>
<sequence>MTTNDTWFTEHFQATGSAIGFRVTGKLDEVQSPFQKIEIYNSTDWGKLMVIDGALMLTSRDNFLYHEMISHPALFTHTAPKCVVIIGGGDCGTLREVLKHPDIEQVTQCDIDEQVTRMAEKHFPELCTSNNDPRATLLFSDGVAYMADCPTNSVDVIIVDSTDPVGPAKGLFNRTFYESCFRALKNDGLLIQQSESPLALLELIKEMRHEMSKAGFKAFKTLPFPQPCYPTGWWSVTLSSKQPNANFAFRQTDAQTKPFDTLYYNAHLHHGVLVPPPFIAHALGE</sequence>
<dbReference type="GO" id="GO:0008295">
    <property type="term" value="P:spermidine biosynthetic process"/>
    <property type="evidence" value="ECO:0007669"/>
    <property type="project" value="UniProtKB-UniRule"/>
</dbReference>
<dbReference type="RefSeq" id="WP_020851810.1">
    <property type="nucleotide sequence ID" value="NZ_CP006696.1"/>
</dbReference>
<feature type="binding site" evidence="5">
    <location>
        <position position="66"/>
    </location>
    <ligand>
        <name>spermidine</name>
        <dbReference type="ChEBI" id="CHEBI:57834"/>
    </ligand>
</feature>
<comment type="pathway">
    <text evidence="5">Amine and polyamine biosynthesis; spermidine biosynthesis; spermidine from putrescine: step 1/1.</text>
</comment>
<dbReference type="PATRIC" id="fig|155920.8.peg.367"/>
<evidence type="ECO:0000256" key="4">
    <source>
        <dbReference type="ARBA" id="ARBA00023115"/>
    </source>
</evidence>
<evidence type="ECO:0000256" key="7">
    <source>
        <dbReference type="RuleBase" id="RU003836"/>
    </source>
</evidence>
<name>A0A060H7G1_XYLFS</name>
<dbReference type="InterPro" id="IPR029063">
    <property type="entry name" value="SAM-dependent_MTases_sf"/>
</dbReference>
<dbReference type="Gene3D" id="2.30.140.10">
    <property type="entry name" value="Spermidine synthase, tetramerisation domain"/>
    <property type="match status" value="1"/>
</dbReference>
<dbReference type="InterPro" id="IPR030373">
    <property type="entry name" value="PABS_CS"/>
</dbReference>
<gene>
    <name evidence="5" type="primary">speE</name>
    <name evidence="10" type="ORF">D934_01540</name>
</gene>
<comment type="subunit">
    <text evidence="5">Homodimer or homotetramer.</text>
</comment>
<evidence type="ECO:0000256" key="2">
    <source>
        <dbReference type="ARBA" id="ARBA00022679"/>
    </source>
</evidence>
<feature type="binding site" evidence="5">
    <location>
        <begin position="160"/>
        <end position="163"/>
    </location>
    <ligand>
        <name>spermidine</name>
        <dbReference type="ChEBI" id="CHEBI:57834"/>
    </ligand>
</feature>
<dbReference type="Pfam" id="PF01564">
    <property type="entry name" value="Spermine_synth"/>
    <property type="match status" value="1"/>
</dbReference>
<dbReference type="Pfam" id="PF17284">
    <property type="entry name" value="Spermine_synt_N"/>
    <property type="match status" value="1"/>
</dbReference>
<evidence type="ECO:0000256" key="6">
    <source>
        <dbReference type="PROSITE-ProRule" id="PRU00354"/>
    </source>
</evidence>
<comment type="similarity">
    <text evidence="1 5 7">Belongs to the spermidine/spermine synthase family.</text>
</comment>
<dbReference type="NCBIfam" id="TIGR00417">
    <property type="entry name" value="speE"/>
    <property type="match status" value="1"/>
</dbReference>
<feature type="active site" description="Proton acceptor" evidence="5 6">
    <location>
        <position position="160"/>
    </location>
</feature>
<dbReference type="PROSITE" id="PS01330">
    <property type="entry name" value="PABS_1"/>
    <property type="match status" value="1"/>
</dbReference>
<dbReference type="KEGG" id="xfs:D934_01540"/>
<feature type="binding site" evidence="5">
    <location>
        <position position="35"/>
    </location>
    <ligand>
        <name>S-methyl-5'-thioadenosine</name>
        <dbReference type="ChEBI" id="CHEBI:17509"/>
    </ligand>
</feature>
<feature type="binding site" evidence="5">
    <location>
        <position position="110"/>
    </location>
    <ligand>
        <name>S-methyl-5'-thioadenosine</name>
        <dbReference type="ChEBI" id="CHEBI:17509"/>
    </ligand>
</feature>
<evidence type="ECO:0000256" key="1">
    <source>
        <dbReference type="ARBA" id="ARBA00007867"/>
    </source>
</evidence>
<feature type="domain" description="PABS" evidence="9">
    <location>
        <begin position="5"/>
        <end position="241"/>
    </location>
</feature>
<dbReference type="PANTHER" id="PTHR11558:SF11">
    <property type="entry name" value="SPERMIDINE SYNTHASE"/>
    <property type="match status" value="1"/>
</dbReference>
<dbReference type="InterPro" id="IPR030374">
    <property type="entry name" value="PABS"/>
</dbReference>
<organism evidence="10 11">
    <name type="scientific">Xylella fastidiosa subsp. sandyi Ann-1</name>
    <dbReference type="NCBI Taxonomy" id="155920"/>
    <lineage>
        <taxon>Bacteria</taxon>
        <taxon>Pseudomonadati</taxon>
        <taxon>Pseudomonadota</taxon>
        <taxon>Gammaproteobacteria</taxon>
        <taxon>Lysobacterales</taxon>
        <taxon>Lysobacteraceae</taxon>
        <taxon>Xylella</taxon>
    </lineage>
</organism>
<proteinExistence type="inferred from homology"/>
<keyword evidence="2 5" id="KW-0808">Transferase</keyword>
<dbReference type="InterPro" id="IPR037163">
    <property type="entry name" value="Spermidine_synt_N_sf"/>
</dbReference>
<dbReference type="Gene3D" id="3.40.50.150">
    <property type="entry name" value="Vaccinia Virus protein VP39"/>
    <property type="match status" value="1"/>
</dbReference>
<comment type="function">
    <text evidence="5">Catalyzes the irreversible transfer of a propylamine group from the amino donor S-adenosylmethioninamine (decarboxy-AdoMet) to putrescine (1,4-diaminobutane) to yield spermidine.</text>
</comment>
<keyword evidence="3 5" id="KW-0745">Spermidine biosynthesis</keyword>
<dbReference type="InterPro" id="IPR035246">
    <property type="entry name" value="Spermidine_synt_N"/>
</dbReference>
<comment type="catalytic activity">
    <reaction evidence="5 8">
        <text>S-adenosyl 3-(methylsulfanyl)propylamine + putrescine = S-methyl-5'-thioadenosine + spermidine + H(+)</text>
        <dbReference type="Rhea" id="RHEA:12721"/>
        <dbReference type="ChEBI" id="CHEBI:15378"/>
        <dbReference type="ChEBI" id="CHEBI:17509"/>
        <dbReference type="ChEBI" id="CHEBI:57443"/>
        <dbReference type="ChEBI" id="CHEBI:57834"/>
        <dbReference type="ChEBI" id="CHEBI:326268"/>
        <dbReference type="EC" id="2.5.1.16"/>
    </reaction>
</comment>
<dbReference type="AlphaFoldDB" id="A0A060H7G1"/>
<feature type="binding site" evidence="5">
    <location>
        <begin position="141"/>
        <end position="142"/>
    </location>
    <ligand>
        <name>S-methyl-5'-thioadenosine</name>
        <dbReference type="ChEBI" id="CHEBI:17509"/>
    </ligand>
</feature>
<dbReference type="SUPFAM" id="SSF53335">
    <property type="entry name" value="S-adenosyl-L-methionine-dependent methyltransferases"/>
    <property type="match status" value="1"/>
</dbReference>
<evidence type="ECO:0000256" key="8">
    <source>
        <dbReference type="RuleBase" id="RU003837"/>
    </source>
</evidence>
<dbReference type="CDD" id="cd02440">
    <property type="entry name" value="AdoMet_MTases"/>
    <property type="match status" value="1"/>
</dbReference>
<dbReference type="NCBIfam" id="NF002010">
    <property type="entry name" value="PRK00811.1"/>
    <property type="match status" value="1"/>
</dbReference>
<evidence type="ECO:0000313" key="11">
    <source>
        <dbReference type="Proteomes" id="UP000027215"/>
    </source>
</evidence>
<dbReference type="GO" id="GO:0005829">
    <property type="term" value="C:cytosol"/>
    <property type="evidence" value="ECO:0007669"/>
    <property type="project" value="TreeGrafter"/>
</dbReference>
<feature type="binding site" evidence="5">
    <location>
        <position position="90"/>
    </location>
    <ligand>
        <name>spermidine</name>
        <dbReference type="ChEBI" id="CHEBI:57834"/>
    </ligand>
</feature>
<dbReference type="EMBL" id="CP006696">
    <property type="protein sequence ID" value="AIC09291.1"/>
    <property type="molecule type" value="Genomic_DNA"/>
</dbReference>
<reference evidence="10 11" key="1">
    <citation type="submission" date="2013-08" db="EMBL/GenBank/DDBJ databases">
        <authorList>
            <person name="Stouthamer R."/>
            <person name="Nunney L."/>
        </authorList>
    </citation>
    <scope>NUCLEOTIDE SEQUENCE [LARGE SCALE GENOMIC DNA]</scope>
    <source>
        <strain evidence="11">ann-1</strain>
    </source>
</reference>
<dbReference type="PANTHER" id="PTHR11558">
    <property type="entry name" value="SPERMIDINE/SPERMINE SYNTHASE"/>
    <property type="match status" value="1"/>
</dbReference>
<dbReference type="Proteomes" id="UP000027215">
    <property type="component" value="Chromosome"/>
</dbReference>
<protein>
    <recommendedName>
        <fullName evidence="5">Polyamine aminopropyltransferase</fullName>
    </recommendedName>
    <alternativeName>
        <fullName evidence="5">Putrescine aminopropyltransferase</fullName>
        <shortName evidence="5">PAPT</shortName>
    </alternativeName>
    <alternativeName>
        <fullName evidence="5">Spermidine synthase</fullName>
        <shortName evidence="5">SPDS</shortName>
        <shortName evidence="5">SPDSY</shortName>
        <ecNumber evidence="5">2.5.1.16</ecNumber>
    </alternativeName>
</protein>
<accession>A0A060H7G1</accession>
<evidence type="ECO:0000256" key="5">
    <source>
        <dbReference type="HAMAP-Rule" id="MF_00198"/>
    </source>
</evidence>
<dbReference type="PROSITE" id="PS51006">
    <property type="entry name" value="PABS_2"/>
    <property type="match status" value="1"/>
</dbReference>
<dbReference type="GO" id="GO:0004766">
    <property type="term" value="F:spermidine synthase activity"/>
    <property type="evidence" value="ECO:0007669"/>
    <property type="project" value="UniProtKB-UniRule"/>
</dbReference>
<dbReference type="HAMAP" id="MF_00198">
    <property type="entry name" value="Spermidine_synth"/>
    <property type="match status" value="1"/>
</dbReference>
<dbReference type="UniPathway" id="UPA00248">
    <property type="reaction ID" value="UER00314"/>
</dbReference>
<dbReference type="EC" id="2.5.1.16" evidence="5"/>
<evidence type="ECO:0000259" key="9">
    <source>
        <dbReference type="PROSITE" id="PS51006"/>
    </source>
</evidence>